<feature type="region of interest" description="Disordered" evidence="10">
    <location>
        <begin position="646"/>
        <end position="826"/>
    </location>
</feature>
<evidence type="ECO:0000259" key="11">
    <source>
        <dbReference type="Pfam" id="PF06333"/>
    </source>
</evidence>
<dbReference type="Pfam" id="PF06333">
    <property type="entry name" value="Med13_C"/>
    <property type="match status" value="1"/>
</dbReference>
<dbReference type="PANTHER" id="PTHR48249:SF3">
    <property type="entry name" value="MEDIATOR OF RNA POLYMERASE II TRANSCRIPTION SUBUNIT 13"/>
    <property type="match status" value="1"/>
</dbReference>
<evidence type="ECO:0000313" key="14">
    <source>
        <dbReference type="Proteomes" id="UP001249851"/>
    </source>
</evidence>
<evidence type="ECO:0000256" key="6">
    <source>
        <dbReference type="ARBA" id="ARBA00023159"/>
    </source>
</evidence>
<feature type="compositionally biased region" description="Polar residues" evidence="10">
    <location>
        <begin position="748"/>
        <end position="757"/>
    </location>
</feature>
<keyword evidence="6 9" id="KW-0010">Activator</keyword>
<dbReference type="Proteomes" id="UP001249851">
    <property type="component" value="Unassembled WGS sequence"/>
</dbReference>
<feature type="compositionally biased region" description="Low complexity" evidence="10">
    <location>
        <begin position="1497"/>
        <end position="1507"/>
    </location>
</feature>
<evidence type="ECO:0000256" key="9">
    <source>
        <dbReference type="RuleBase" id="RU364134"/>
    </source>
</evidence>
<comment type="function">
    <text evidence="9">Component of the Mediator complex, a coactivator involved in regulated transcription of nearly all RNA polymerase II-dependent genes. Mediator functions as a bridge to convey information from gene-specific regulatory proteins to the basal RNA polymerase II transcription machinery. Mediator is recruited to promoters by direct interactions with regulatory proteins and serves as a scaffold for the assembly of a functional preinitiation complex with RNA polymerase II and the general transcription factors.</text>
</comment>
<feature type="domain" description="MID" evidence="12">
    <location>
        <begin position="1371"/>
        <end position="1613"/>
    </location>
</feature>
<evidence type="ECO:0000256" key="5">
    <source>
        <dbReference type="ARBA" id="ARBA00023015"/>
    </source>
</evidence>
<feature type="compositionally biased region" description="Polar residues" evidence="10">
    <location>
        <begin position="1971"/>
        <end position="1984"/>
    </location>
</feature>
<dbReference type="InterPro" id="IPR041285">
    <property type="entry name" value="MID_MedPIWI"/>
</dbReference>
<name>A0AAD9R7V9_ACRCE</name>
<feature type="region of interest" description="Disordered" evidence="10">
    <location>
        <begin position="400"/>
        <end position="460"/>
    </location>
</feature>
<comment type="caution">
    <text evidence="13">The sequence shown here is derived from an EMBL/GenBank/DDBJ whole genome shotgun (WGS) entry which is preliminary data.</text>
</comment>
<feature type="region of interest" description="Disordered" evidence="10">
    <location>
        <begin position="1965"/>
        <end position="1984"/>
    </location>
</feature>
<keyword evidence="7 9" id="KW-0804">Transcription</keyword>
<dbReference type="GO" id="GO:0045944">
    <property type="term" value="P:positive regulation of transcription by RNA polymerase II"/>
    <property type="evidence" value="ECO:0007669"/>
    <property type="project" value="TreeGrafter"/>
</dbReference>
<dbReference type="PANTHER" id="PTHR48249">
    <property type="entry name" value="MEDIATOR OF RNA POLYMERASE II TRANSCRIPTION SUBUNIT 13"/>
    <property type="match status" value="1"/>
</dbReference>
<evidence type="ECO:0000256" key="7">
    <source>
        <dbReference type="ARBA" id="ARBA00023163"/>
    </source>
</evidence>
<feature type="compositionally biased region" description="Basic residues" evidence="10">
    <location>
        <begin position="762"/>
        <end position="773"/>
    </location>
</feature>
<evidence type="ECO:0000256" key="10">
    <source>
        <dbReference type="SAM" id="MobiDB-lite"/>
    </source>
</evidence>
<comment type="subcellular location">
    <subcellularLocation>
        <location evidence="1 9">Nucleus</location>
    </subcellularLocation>
</comment>
<feature type="region of interest" description="Disordered" evidence="10">
    <location>
        <begin position="1476"/>
        <end position="1525"/>
    </location>
</feature>
<keyword evidence="4 9" id="KW-0678">Repressor</keyword>
<evidence type="ECO:0000256" key="2">
    <source>
        <dbReference type="ARBA" id="ARBA00009354"/>
    </source>
</evidence>
<evidence type="ECO:0000256" key="1">
    <source>
        <dbReference type="ARBA" id="ARBA00004123"/>
    </source>
</evidence>
<dbReference type="Pfam" id="PF18296">
    <property type="entry name" value="MID_MedPIWI"/>
    <property type="match status" value="1"/>
</dbReference>
<dbReference type="InterPro" id="IPR009401">
    <property type="entry name" value="Med13_C"/>
</dbReference>
<comment type="similarity">
    <text evidence="2 9">Belongs to the Mediator complex subunit 13 family.</text>
</comment>
<feature type="region of interest" description="Disordered" evidence="10">
    <location>
        <begin position="1929"/>
        <end position="1956"/>
    </location>
</feature>
<comment type="subunit">
    <text evidence="9">Component of the Mediator complex.</text>
</comment>
<dbReference type="GO" id="GO:0016592">
    <property type="term" value="C:mediator complex"/>
    <property type="evidence" value="ECO:0007669"/>
    <property type="project" value="InterPro"/>
</dbReference>
<dbReference type="EMBL" id="JARQWQ010000001">
    <property type="protein sequence ID" value="KAK2574665.1"/>
    <property type="molecule type" value="Genomic_DNA"/>
</dbReference>
<evidence type="ECO:0000256" key="8">
    <source>
        <dbReference type="ARBA" id="ARBA00023242"/>
    </source>
</evidence>
<feature type="domain" description="Mediator complex subunit Med13 C-terminal" evidence="11">
    <location>
        <begin position="1648"/>
        <end position="2133"/>
    </location>
</feature>
<keyword evidence="5 9" id="KW-0805">Transcription regulation</keyword>
<evidence type="ECO:0000259" key="12">
    <source>
        <dbReference type="Pfam" id="PF18296"/>
    </source>
</evidence>
<feature type="compositionally biased region" description="Polar residues" evidence="10">
    <location>
        <begin position="1935"/>
        <end position="1956"/>
    </location>
</feature>
<evidence type="ECO:0000313" key="13">
    <source>
        <dbReference type="EMBL" id="KAK2574665.1"/>
    </source>
</evidence>
<feature type="compositionally biased region" description="Basic and acidic residues" evidence="10">
    <location>
        <begin position="1476"/>
        <end position="1489"/>
    </location>
</feature>
<feature type="compositionally biased region" description="Low complexity" evidence="10">
    <location>
        <begin position="400"/>
        <end position="409"/>
    </location>
</feature>
<feature type="compositionally biased region" description="Basic and acidic residues" evidence="10">
    <location>
        <begin position="774"/>
        <end position="798"/>
    </location>
</feature>
<evidence type="ECO:0000256" key="3">
    <source>
        <dbReference type="ARBA" id="ARBA00019618"/>
    </source>
</evidence>
<evidence type="ECO:0000256" key="4">
    <source>
        <dbReference type="ARBA" id="ARBA00022491"/>
    </source>
</evidence>
<keyword evidence="8 9" id="KW-0539">Nucleus</keyword>
<accession>A0AAD9R7V9</accession>
<organism evidence="13 14">
    <name type="scientific">Acropora cervicornis</name>
    <name type="common">Staghorn coral</name>
    <dbReference type="NCBI Taxonomy" id="6130"/>
    <lineage>
        <taxon>Eukaryota</taxon>
        <taxon>Metazoa</taxon>
        <taxon>Cnidaria</taxon>
        <taxon>Anthozoa</taxon>
        <taxon>Hexacorallia</taxon>
        <taxon>Scleractinia</taxon>
        <taxon>Astrocoeniina</taxon>
        <taxon>Acroporidae</taxon>
        <taxon>Acropora</taxon>
    </lineage>
</organism>
<keyword evidence="14" id="KW-1185">Reference proteome</keyword>
<reference evidence="13" key="2">
    <citation type="journal article" date="2023" name="Science">
        <title>Genomic signatures of disease resistance in endangered staghorn corals.</title>
        <authorList>
            <person name="Vollmer S.V."/>
            <person name="Selwyn J.D."/>
            <person name="Despard B.A."/>
            <person name="Roesel C.L."/>
        </authorList>
    </citation>
    <scope>NUCLEOTIDE SEQUENCE</scope>
    <source>
        <strain evidence="13">K2</strain>
    </source>
</reference>
<reference evidence="13" key="1">
    <citation type="journal article" date="2023" name="G3 (Bethesda)">
        <title>Whole genome assembly and annotation of the endangered Caribbean coral Acropora cervicornis.</title>
        <authorList>
            <person name="Selwyn J.D."/>
            <person name="Vollmer S.V."/>
        </authorList>
    </citation>
    <scope>NUCLEOTIDE SEQUENCE</scope>
    <source>
        <strain evidence="13">K2</strain>
    </source>
</reference>
<dbReference type="GO" id="GO:0003713">
    <property type="term" value="F:transcription coactivator activity"/>
    <property type="evidence" value="ECO:0007669"/>
    <property type="project" value="TreeGrafter"/>
</dbReference>
<feature type="compositionally biased region" description="Low complexity" evidence="10">
    <location>
        <begin position="432"/>
        <end position="450"/>
    </location>
</feature>
<gene>
    <name evidence="13" type="ORF">P5673_000866</name>
</gene>
<dbReference type="InterPro" id="IPR051139">
    <property type="entry name" value="Mediator_complx_sub13"/>
</dbReference>
<proteinExistence type="inferred from homology"/>
<sequence>MRRGKILSTLTDLCGLKWRKYVFNQSSGTIPSEDPVLKSFSLALTHDILCAWRRSPLTTCQSNLDTNCISIAKELWVFWFGEDPSLQGIVSAELKVLGHGCWEDGLPHEPRSLLFKALHNLLERCMLSRKFVRLGKWFTKPCEDREDLNSSNHLSFSFSFFVHGESSVCTAVEIQQQQRVRHLTLEDIAVAASKQEGLPVLLGPYGLSGSITGQTSHLDEMVSVKLIEEWKKFYPLDSSSDWSEAVSHCSNKGIPAATLVVVGETQMWYPSMFVVVLYTECGKADESVLLRCDPATNSGPTSLTPPASPLDSNNADVVTGCANLLPMPKVLPSAVSDKKTLTHSLVQEVWQEITKPASNKSASQSSMSRLTTSFMKTESSNDVTSIGQWDFEDPFKRTSCSCTSSSNTSRPKAPTQVRPSFGITRPIPSPSYPSQSPQQQQQISQTTQSSAKLKKEKKKPLVPFHHRLSVEKDRPEAIKSHVGAMTKGLPTANLLTSINQKRHPDVALGHNTKRYSLQNPAISLHNSSSTPGHKIPLTNIKSEVKVPQPCASLLKAETSAILSKSFGCGQDNVLVKTEESYPADFPGKKDVDMGHDKEHNHYILPEESVFVVPVLPSDPLDCRTGNDLEVPTDVLSPLPLEPTLPVWESGKRPSTDAGFENVFSPAKRRRESSTGRARSDSSGGGRPRGRRNSSQPSPVTTPLSDPFTPQPDEQDIEMTQPPMKSPTQGRITGSKPRRRGSNAPVESPSMTQSSDASNKLPAKIKNRRQSSRKKQQESNERLNKGSEEMKPHQSKTEKGSYPSFSSSDDEPEPTPRTSNLMTEQDLAVTVNDLDKLFDSDEEEDESGQGKSVKIDFGSHVNPFDAITNINSHHTITNAGVVAQQDLARMFPTPPSLEPVSHSPPCSVGTDYISPGSVKTTVHSSLLSPETAQNYLMSYTGMDTDQEKQLSPVELGPVFEMPQHQDFPVSYSFEAVGGLPSSKALPSALQYLPSWQQVSQKSWTLSVTKLESNSDVLNCDLAAAIPSPAAGYTYTHPASVSNDVKQLTSAAMSPASPASSASSFSLPVQFAKHFQGSGAVAKPLFQSPLPEVNSISKVLMLSDSNMNYFSDKNYDSVSLCSCLKSLENGQTKGTSTKNREFERCSCGFGPLEGMKFSVGTGLFPDDVYSTSLIESTKQVVKKEVVAKSVIEIKKEPGTSLAVNRRRSSAAISVVSPSVPFCLLEEIASQCSSPFSCSNLKYQLMYKGHHGSMKQQVLGGLLPQKGTAESGYLQSVPQSVAVSALNCLRQLMQDALQKSTSRKTWEQPNGTVVQGPLSWKQLHHLATKGNEETPRAQPIPSVTVGYSGDWMSLSPIALQFWEKLLLEPYSCQRDVAYVVVAPENDLVLSNVKMFFKEFSAVYETCRLGQHVAITKVLRDGILRIGQNKSLKLAKEAVDDWFTNQAGSHDGAKLKLYAQAFKHHLGPYLASLNLDKLLPESEKGENPDDKVSSKFGGDSSGNSSAGTPSSEQAPSPFGEDDSERNSDEPPTVVVYIVNPFSGNSREDSFPSYVGLLRCIAEISPDITEGKKNVIFQIVPIQQILQVDTLIGSRETAMSFVTQLKCLAFSVFSRCRKSLQLNINAKSLTGFGPAARHEALFRQREMENAKVYSAPYVLSQPIPVPPGDCDDSSSLQALSQNASFLYCGYCLSHDDKYILAVCTDGVGELLESSIVSVESPLRPDGRPRKTAARTKALFKLWEFCQGVMATSLVPWRLVISKLGKIGPEELKDWKEILSKTSVLAGDQMFKDTCKTCFSMKQKNRPTILGTSLTSFEPEPSIRLYMARALPKVNILFDGKSNSRVSVGGVPRPDVSRTYIAVMPVASLICSIGKLSNAKPHEPPDATTETVVTDILLAGVDDDENDNDPLGHLFPLINTLPPALSPSSCMLPSPLDASAMQGTSPLTRPGKLTSSPGMSVSSPFQPISRISPFQPLRSTPSPSLGSSTMLETESAAGDDCLPVPQAQGYLISTVHTGKMPATFWGSSSHSETSDPVILKKSNELLDFSMDKKITGRDFKVQAGIGVKTSGTGNAALHIHNPDLMEGMKGVCTAWHALATKSPCLVLRSILQTYDALSWLTVDPVSRDRRSCLPVHLYMLCQLHDTLSVLLDNECS</sequence>
<protein>
    <recommendedName>
        <fullName evidence="3 9">Mediator of RNA polymerase II transcription subunit 13</fullName>
    </recommendedName>
</protein>